<dbReference type="PANTHER" id="PTHR46193:SF10">
    <property type="entry name" value="6-PHOSPHOGLUCONATE PHOSPHATASE"/>
    <property type="match status" value="1"/>
</dbReference>
<reference evidence="5 6" key="1">
    <citation type="submission" date="2024-01" db="EMBL/GenBank/DDBJ databases">
        <title>New evidence supports the origin of RcGTA from prophage.</title>
        <authorList>
            <person name="Xu Y."/>
            <person name="Liu B."/>
            <person name="Chen F."/>
        </authorList>
    </citation>
    <scope>NUCLEOTIDE SEQUENCE [LARGE SCALE GENOMIC DNA]</scope>
    <source>
        <strain evidence="5 6">CBW1107-2</strain>
    </source>
</reference>
<dbReference type="SUPFAM" id="SSF56784">
    <property type="entry name" value="HAD-like"/>
    <property type="match status" value="1"/>
</dbReference>
<evidence type="ECO:0000256" key="4">
    <source>
        <dbReference type="ARBA" id="ARBA00022842"/>
    </source>
</evidence>
<keyword evidence="4" id="KW-0460">Magnesium</keyword>
<comment type="caution">
    <text evidence="5">The sequence shown here is derived from an EMBL/GenBank/DDBJ whole genome shotgun (WGS) entry which is preliminary data.</text>
</comment>
<dbReference type="EMBL" id="JAZHFV010000001">
    <property type="protein sequence ID" value="MEX4006131.1"/>
    <property type="molecule type" value="Genomic_DNA"/>
</dbReference>
<comment type="similarity">
    <text evidence="2">Belongs to the HAD-like hydrolase superfamily. CbbY/CbbZ/Gph/YieH family.</text>
</comment>
<dbReference type="SFLD" id="SFLDS00003">
    <property type="entry name" value="Haloacid_Dehalogenase"/>
    <property type="match status" value="1"/>
</dbReference>
<sequence>MSAATQTPPGLVIFDCDGVLVNTEERANRVLAEWFCAAGHDVTYEYCRRVYSGRSMKSVQEEIEAGDYRLGFDLTERWYGSLEEIFGAGVDAIPHIEHVVDTLRARNVPWCVASSARIEKMHLTLGSTGLLSHFGHALYSSTMVERGKPFPDLFLHAAREMGYEPSDCVVIEDSVPGTLAGVAAGMRVFSYHADPMSDREALAAAGGLPFDDMRELPRLLGLA</sequence>
<dbReference type="PANTHER" id="PTHR46193">
    <property type="entry name" value="6-PHOSPHOGLUCONATE PHOSPHATASE"/>
    <property type="match status" value="1"/>
</dbReference>
<dbReference type="RefSeq" id="WP_368801494.1">
    <property type="nucleotide sequence ID" value="NZ_JAZHFV010000001.1"/>
</dbReference>
<dbReference type="InterPro" id="IPR051600">
    <property type="entry name" value="Beta-PGM-like"/>
</dbReference>
<dbReference type="Gene3D" id="1.10.150.240">
    <property type="entry name" value="Putative phosphatase, domain 2"/>
    <property type="match status" value="1"/>
</dbReference>
<organism evidence="5 6">
    <name type="scientific">Neoaquamicrobium sediminum</name>
    <dbReference type="NCBI Taxonomy" id="1849104"/>
    <lineage>
        <taxon>Bacteria</taxon>
        <taxon>Pseudomonadati</taxon>
        <taxon>Pseudomonadota</taxon>
        <taxon>Alphaproteobacteria</taxon>
        <taxon>Hyphomicrobiales</taxon>
        <taxon>Phyllobacteriaceae</taxon>
        <taxon>Neoaquamicrobium</taxon>
    </lineage>
</organism>
<dbReference type="InterPro" id="IPR006439">
    <property type="entry name" value="HAD-SF_hydro_IA"/>
</dbReference>
<accession>A0ABV3WP86</accession>
<dbReference type="InterPro" id="IPR023214">
    <property type="entry name" value="HAD_sf"/>
</dbReference>
<keyword evidence="3" id="KW-0479">Metal-binding</keyword>
<dbReference type="Pfam" id="PF00702">
    <property type="entry name" value="Hydrolase"/>
    <property type="match status" value="1"/>
</dbReference>
<dbReference type="InterPro" id="IPR036412">
    <property type="entry name" value="HAD-like_sf"/>
</dbReference>
<evidence type="ECO:0000313" key="5">
    <source>
        <dbReference type="EMBL" id="MEX4006131.1"/>
    </source>
</evidence>
<evidence type="ECO:0000256" key="3">
    <source>
        <dbReference type="ARBA" id="ARBA00022723"/>
    </source>
</evidence>
<evidence type="ECO:0000256" key="2">
    <source>
        <dbReference type="ARBA" id="ARBA00006171"/>
    </source>
</evidence>
<dbReference type="Gene3D" id="3.40.50.1000">
    <property type="entry name" value="HAD superfamily/HAD-like"/>
    <property type="match status" value="1"/>
</dbReference>
<comment type="cofactor">
    <cofactor evidence="1">
        <name>Mg(2+)</name>
        <dbReference type="ChEBI" id="CHEBI:18420"/>
    </cofactor>
</comment>
<gene>
    <name evidence="5" type="ORF">V1479_02380</name>
</gene>
<proteinExistence type="inferred from homology"/>
<dbReference type="NCBIfam" id="TIGR01509">
    <property type="entry name" value="HAD-SF-IA-v3"/>
    <property type="match status" value="1"/>
</dbReference>
<evidence type="ECO:0000256" key="1">
    <source>
        <dbReference type="ARBA" id="ARBA00001946"/>
    </source>
</evidence>
<evidence type="ECO:0000313" key="6">
    <source>
        <dbReference type="Proteomes" id="UP001559025"/>
    </source>
</evidence>
<dbReference type="SFLD" id="SFLDG01129">
    <property type="entry name" value="C1.5:_HAD__Beta-PGM__Phosphata"/>
    <property type="match status" value="1"/>
</dbReference>
<dbReference type="Proteomes" id="UP001559025">
    <property type="component" value="Unassembled WGS sequence"/>
</dbReference>
<protein>
    <submittedName>
        <fullName evidence="5">HAD family phosphatase</fullName>
    </submittedName>
</protein>
<keyword evidence="6" id="KW-1185">Reference proteome</keyword>
<dbReference type="InterPro" id="IPR023198">
    <property type="entry name" value="PGP-like_dom2"/>
</dbReference>
<name>A0ABV3WP86_9HYPH</name>